<feature type="compositionally biased region" description="Low complexity" evidence="1">
    <location>
        <begin position="86"/>
        <end position="112"/>
    </location>
</feature>
<evidence type="ECO:0000313" key="2">
    <source>
        <dbReference type="EMBL" id="MCK8495039.1"/>
    </source>
</evidence>
<protein>
    <submittedName>
        <fullName evidence="2">Uncharacterized protein</fullName>
    </submittedName>
</protein>
<sequence>MKKTIMVTAGIVLGVWMHGQAQTKTGGALEGNTGQQGSSPQNNARKANSSQNLGKGVPYNKEAEQQSKAGATRSNIPVKGSSPNASSQTGSRQGGQSTNKKGSGSSSKSNSQ</sequence>
<feature type="compositionally biased region" description="Polar residues" evidence="1">
    <location>
        <begin position="66"/>
        <end position="85"/>
    </location>
</feature>
<name>A0ABT0HSA1_9BACT</name>
<keyword evidence="3" id="KW-1185">Reference proteome</keyword>
<proteinExistence type="predicted"/>
<dbReference type="EMBL" id="JALPRF010000006">
    <property type="protein sequence ID" value="MCK8495039.1"/>
    <property type="molecule type" value="Genomic_DNA"/>
</dbReference>
<accession>A0ABT0HSA1</accession>
<feature type="region of interest" description="Disordered" evidence="1">
    <location>
        <begin position="23"/>
        <end position="112"/>
    </location>
</feature>
<dbReference type="Proteomes" id="UP001202180">
    <property type="component" value="Unassembled WGS sequence"/>
</dbReference>
<evidence type="ECO:0000256" key="1">
    <source>
        <dbReference type="SAM" id="MobiDB-lite"/>
    </source>
</evidence>
<evidence type="ECO:0000313" key="3">
    <source>
        <dbReference type="Proteomes" id="UP001202180"/>
    </source>
</evidence>
<comment type="caution">
    <text evidence="2">The sequence shown here is derived from an EMBL/GenBank/DDBJ whole genome shotgun (WGS) entry which is preliminary data.</text>
</comment>
<reference evidence="2 3" key="1">
    <citation type="submission" date="2022-04" db="EMBL/GenBank/DDBJ databases">
        <title>Spirosoma sp. strain RP8 genome sequencing and assembly.</title>
        <authorList>
            <person name="Jung Y."/>
        </authorList>
    </citation>
    <scope>NUCLEOTIDE SEQUENCE [LARGE SCALE GENOMIC DNA]</scope>
    <source>
        <strain evidence="2 3">RP8</strain>
    </source>
</reference>
<gene>
    <name evidence="2" type="ORF">M0L20_24420</name>
</gene>
<feature type="compositionally biased region" description="Polar residues" evidence="1">
    <location>
        <begin position="32"/>
        <end position="53"/>
    </location>
</feature>
<dbReference type="RefSeq" id="WP_248479701.1">
    <property type="nucleotide sequence ID" value="NZ_JALPRF010000006.1"/>
</dbReference>
<organism evidence="2 3">
    <name type="scientific">Spirosoma liriopis</name>
    <dbReference type="NCBI Taxonomy" id="2937440"/>
    <lineage>
        <taxon>Bacteria</taxon>
        <taxon>Pseudomonadati</taxon>
        <taxon>Bacteroidota</taxon>
        <taxon>Cytophagia</taxon>
        <taxon>Cytophagales</taxon>
        <taxon>Cytophagaceae</taxon>
        <taxon>Spirosoma</taxon>
    </lineage>
</organism>